<gene>
    <name evidence="1" type="ORF">TNIN_70461</name>
</gene>
<comment type="caution">
    <text evidence="1">The sequence shown here is derived from an EMBL/GenBank/DDBJ whole genome shotgun (WGS) entry which is preliminary data.</text>
</comment>
<reference evidence="1" key="1">
    <citation type="submission" date="2020-08" db="EMBL/GenBank/DDBJ databases">
        <title>Multicomponent nature underlies the extraordinary mechanical properties of spider dragline silk.</title>
        <authorList>
            <person name="Kono N."/>
            <person name="Nakamura H."/>
            <person name="Mori M."/>
            <person name="Yoshida Y."/>
            <person name="Ohtoshi R."/>
            <person name="Malay A.D."/>
            <person name="Moran D.A.P."/>
            <person name="Tomita M."/>
            <person name="Numata K."/>
            <person name="Arakawa K."/>
        </authorList>
    </citation>
    <scope>NUCLEOTIDE SEQUENCE</scope>
</reference>
<keyword evidence="2" id="KW-1185">Reference proteome</keyword>
<name>A0A8X6XXZ6_9ARAC</name>
<accession>A0A8X6XXZ6</accession>
<dbReference type="AlphaFoldDB" id="A0A8X6XXZ6"/>
<dbReference type="EMBL" id="BMAV01014053">
    <property type="protein sequence ID" value="GFY62063.1"/>
    <property type="molecule type" value="Genomic_DNA"/>
</dbReference>
<sequence>MMTAHQTGTALNCHNLRSLSLSGRKTVETQSFRFISSAKAPERRKLVENCRDFVIHGWEPPSIQPWRYYLRAFVVQGLVCEFKLQWTFGSLSINYRDFFHGFMKHMMGFVFY</sequence>
<proteinExistence type="predicted"/>
<evidence type="ECO:0000313" key="2">
    <source>
        <dbReference type="Proteomes" id="UP000886998"/>
    </source>
</evidence>
<protein>
    <submittedName>
        <fullName evidence="1">Uncharacterized protein</fullName>
    </submittedName>
</protein>
<evidence type="ECO:0000313" key="1">
    <source>
        <dbReference type="EMBL" id="GFY62063.1"/>
    </source>
</evidence>
<dbReference type="Proteomes" id="UP000886998">
    <property type="component" value="Unassembled WGS sequence"/>
</dbReference>
<organism evidence="1 2">
    <name type="scientific">Trichonephila inaurata madagascariensis</name>
    <dbReference type="NCBI Taxonomy" id="2747483"/>
    <lineage>
        <taxon>Eukaryota</taxon>
        <taxon>Metazoa</taxon>
        <taxon>Ecdysozoa</taxon>
        <taxon>Arthropoda</taxon>
        <taxon>Chelicerata</taxon>
        <taxon>Arachnida</taxon>
        <taxon>Araneae</taxon>
        <taxon>Araneomorphae</taxon>
        <taxon>Entelegynae</taxon>
        <taxon>Araneoidea</taxon>
        <taxon>Nephilidae</taxon>
        <taxon>Trichonephila</taxon>
        <taxon>Trichonephila inaurata</taxon>
    </lineage>
</organism>